<dbReference type="EMBL" id="PKPZ01000009">
    <property type="protein sequence ID" value="RPB39764.1"/>
    <property type="molecule type" value="Genomic_DNA"/>
</dbReference>
<keyword evidence="4" id="KW-1185">Reference proteome</keyword>
<protein>
    <recommendedName>
        <fullName evidence="7">3-demethylubiquinone-9 3-methyltransferase</fullName>
    </recommendedName>
</protein>
<proteinExistence type="predicted"/>
<dbReference type="EMBL" id="CP069195">
    <property type="protein sequence ID" value="QRG83926.1"/>
    <property type="molecule type" value="Genomic_DNA"/>
</dbReference>
<dbReference type="EMBL" id="CP014134">
    <property type="protein sequence ID" value="AVH28739.1"/>
    <property type="molecule type" value="Genomic_DNA"/>
</dbReference>
<name>A0A0T7E7F8_9VIBR</name>
<dbReference type="Proteomes" id="UP000283878">
    <property type="component" value="Unassembled WGS sequence"/>
</dbReference>
<reference evidence="3" key="3">
    <citation type="submission" date="2017-12" db="EMBL/GenBank/DDBJ databases">
        <authorList>
            <person name="Pipes S.E."/>
            <person name="Lovell C.R."/>
        </authorList>
    </citation>
    <scope>NUCLEOTIDE SEQUENCE</scope>
    <source>
        <strain evidence="3">JBS-8-11-1</strain>
    </source>
</reference>
<dbReference type="Proteomes" id="UP000596337">
    <property type="component" value="Chromosome 1"/>
</dbReference>
<evidence type="ECO:0008006" key="7">
    <source>
        <dbReference type="Google" id="ProtNLM"/>
    </source>
</evidence>
<reference evidence="2 6" key="5">
    <citation type="submission" date="2021-01" db="EMBL/GenBank/DDBJ databases">
        <title>Characterization of a novel blaVMB-2- harboring plasmid in Vibrio diabolicus.</title>
        <authorList>
            <person name="Liu M."/>
        </authorList>
    </citation>
    <scope>NUCLEOTIDE SEQUENCE [LARGE SCALE GENOMIC DNA]</scope>
    <source>
        <strain evidence="2 6">SLV18</strain>
    </source>
</reference>
<dbReference type="AlphaFoldDB" id="A0A0T7E7F8"/>
<evidence type="ECO:0000313" key="2">
    <source>
        <dbReference type="EMBL" id="QRG83926.1"/>
    </source>
</evidence>
<evidence type="ECO:0000313" key="6">
    <source>
        <dbReference type="Proteomes" id="UP000596337"/>
    </source>
</evidence>
<evidence type="ECO:0000313" key="3">
    <source>
        <dbReference type="EMBL" id="RPB39764.1"/>
    </source>
</evidence>
<dbReference type="Proteomes" id="UP000237665">
    <property type="component" value="Chromosome 1"/>
</dbReference>
<reference evidence="4" key="2">
    <citation type="submission" date="2017-12" db="EMBL/GenBank/DDBJ databases">
        <title>FDA dAtabase for Regulatory Grade micrObial Sequences (FDA-ARGOS): Supporting development and validation of Infectious Disease Dx tests.</title>
        <authorList>
            <person name="Hoffmann M."/>
            <person name="Allard M."/>
            <person name="Evans P."/>
            <person name="Brown E."/>
            <person name="Tallon L.J."/>
            <person name="Sadzewicz L."/>
            <person name="Sengamalay N."/>
            <person name="Ott S."/>
            <person name="Godinez A."/>
            <person name="Nagaraj S."/>
            <person name="Vavikolanu K."/>
            <person name="Aluvathingal J."/>
            <person name="Nadendla S."/>
            <person name="Hobson J."/>
            <person name="Sichtig H."/>
        </authorList>
    </citation>
    <scope>NUCLEOTIDE SEQUENCE [LARGE SCALE GENOMIC DNA]</scope>
    <source>
        <strain evidence="4">LMG 3418</strain>
    </source>
</reference>
<evidence type="ECO:0000313" key="1">
    <source>
        <dbReference type="EMBL" id="AVH28739.1"/>
    </source>
</evidence>
<organism evidence="2 6">
    <name type="scientific">Vibrio diabolicus</name>
    <dbReference type="NCBI Taxonomy" id="50719"/>
    <lineage>
        <taxon>Bacteria</taxon>
        <taxon>Pseudomonadati</taxon>
        <taxon>Pseudomonadota</taxon>
        <taxon>Gammaproteobacteria</taxon>
        <taxon>Vibrionales</taxon>
        <taxon>Vibrionaceae</taxon>
        <taxon>Vibrio</taxon>
        <taxon>Vibrio diabolicus subgroup</taxon>
    </lineage>
</organism>
<dbReference type="GeneID" id="45027350"/>
<reference evidence="1" key="1">
    <citation type="submission" date="2017-12" db="EMBL/GenBank/DDBJ databases">
        <title>FDA dAtabase for Regulatory Grade micrObial Sequences (FDA-ARGOS): Supporting development and validation of Infectious Disease Dx tests.</title>
        <authorList>
            <person name="Hoffmann M."/>
            <person name="Allard M."/>
            <person name="Evans P."/>
            <person name="Brown E."/>
            <person name="Tallon L."/>
            <person name="Sadzewicz L."/>
            <person name="Sengamalay N."/>
            <person name="Ott S."/>
            <person name="Godinez A."/>
            <person name="Nagaraj S."/>
            <person name="Vavikolanu K."/>
            <person name="Aluvathingal J."/>
            <person name="Nadendla S."/>
            <person name="Sichtig H."/>
        </authorList>
    </citation>
    <scope>NUCLEOTIDE SEQUENCE</scope>
    <source>
        <strain evidence="1">LMG 3418</strain>
    </source>
</reference>
<gene>
    <name evidence="1" type="ORF">AL468_16145</name>
    <name evidence="3" type="ORF">CYQ91_10820</name>
    <name evidence="2" type="ORF">JOS67_06375</name>
</gene>
<sequence length="58" mass="6760">MDSVILQLKKDFYSQIRALQTSKLPQVTSSLAVLTEEEIQELEAVWIELTVWKRSQTH</sequence>
<evidence type="ECO:0000313" key="5">
    <source>
        <dbReference type="Proteomes" id="UP000283878"/>
    </source>
</evidence>
<accession>A0A0T7E7F8</accession>
<reference evidence="3 5" key="4">
    <citation type="journal article" date="2018" name="AMB Express">
        <title>Occurrence and significance of pathogenicity and fitness islands in environmental vibrios.</title>
        <authorList>
            <person name="Klein S."/>
            <person name="Pipes S."/>
            <person name="Lovell C.R."/>
        </authorList>
    </citation>
    <scope>NUCLEOTIDE SEQUENCE [LARGE SCALE GENOMIC DNA]</scope>
    <source>
        <strain evidence="3 5">JBS-8-11-1</strain>
    </source>
</reference>
<dbReference type="RefSeq" id="WP_005394761.1">
    <property type="nucleotide sequence ID" value="NZ_CAJDZE010000006.1"/>
</dbReference>
<evidence type="ECO:0000313" key="4">
    <source>
        <dbReference type="Proteomes" id="UP000237665"/>
    </source>
</evidence>